<dbReference type="SUPFAM" id="SSF56645">
    <property type="entry name" value="Acyl-CoA dehydrogenase NM domain-like"/>
    <property type="match status" value="1"/>
</dbReference>
<dbReference type="InterPro" id="IPR009075">
    <property type="entry name" value="AcylCo_DH/oxidase_C"/>
</dbReference>
<sequence>PGFYCTLTLTAQTAYALQKYADSGTKDRFLSKYLDPDDPWYGATYYTEIQGGSDLGSNRASASFQDGKWTISSDDKYFASNAGLADGAIITARPDGSESGVKGLSIFFVPARNSRGELNYNVRRLKDKLGTISVPTGEVEMHNAEAYLLGDRRHGIYYAMEILMVSRIDDAISAVGIARKALWESYKYACVRTAFGRRIIDQPLMLRDFLQMEAELEGSLILAVLASSLFSKASSQVPPYDDSYHIARAFSHIAKNNASWVSDSITRYCMEIFGGKGFLREFPIEKFHRDAIVTSIWEGTSNIQALDLVELLVKRNTHIAIRDLLMKLGKEIEDEENRTRVAGSLVQSFSLVEKWLSCKNPEIHAKEILDELAHDISMVYLFSIAEAEHGTRSKQVASMFYFMHFGGSTDIDDVFLNPAAISWMGKL</sequence>
<evidence type="ECO:0000256" key="2">
    <source>
        <dbReference type="ARBA" id="ARBA00009347"/>
    </source>
</evidence>
<evidence type="ECO:0000313" key="7">
    <source>
        <dbReference type="EMBL" id="EQD40210.1"/>
    </source>
</evidence>
<feature type="domain" description="Acyl-CoA dehydrogenase/oxidase C-terminal" evidence="5">
    <location>
        <begin position="154"/>
        <end position="308"/>
    </location>
</feature>
<evidence type="ECO:0000256" key="1">
    <source>
        <dbReference type="ARBA" id="ARBA00001974"/>
    </source>
</evidence>
<dbReference type="Gene3D" id="1.20.140.10">
    <property type="entry name" value="Butyryl-CoA Dehydrogenase, subunit A, domain 3"/>
    <property type="match status" value="1"/>
</dbReference>
<keyword evidence="4" id="KW-0274">FAD</keyword>
<reference evidence="7" key="2">
    <citation type="journal article" date="2014" name="ISME J.">
        <title>Microbial stratification in low pH oxic and suboxic macroscopic growths along an acid mine drainage.</title>
        <authorList>
            <person name="Mendez-Garcia C."/>
            <person name="Mesa V."/>
            <person name="Sprenger R.R."/>
            <person name="Richter M."/>
            <person name="Diez M.S."/>
            <person name="Solano J."/>
            <person name="Bargiela R."/>
            <person name="Golyshina O.V."/>
            <person name="Manteca A."/>
            <person name="Ramos J.L."/>
            <person name="Gallego J.R."/>
            <person name="Llorente I."/>
            <person name="Martins Dos Santos V.A."/>
            <person name="Jensen O.N."/>
            <person name="Pelaez A.I."/>
            <person name="Sanchez J."/>
            <person name="Ferrer M."/>
        </authorList>
    </citation>
    <scope>NUCLEOTIDE SEQUENCE</scope>
</reference>
<dbReference type="Pfam" id="PF02770">
    <property type="entry name" value="Acyl-CoA_dh_M"/>
    <property type="match status" value="1"/>
</dbReference>
<feature type="non-terminal residue" evidence="7">
    <location>
        <position position="1"/>
    </location>
</feature>
<dbReference type="PANTHER" id="PTHR42707">
    <property type="entry name" value="ACYL-COA DEHYDROGENASE"/>
    <property type="match status" value="1"/>
</dbReference>
<dbReference type="Pfam" id="PF00441">
    <property type="entry name" value="Acyl-CoA_dh_1"/>
    <property type="match status" value="1"/>
</dbReference>
<evidence type="ECO:0000259" key="6">
    <source>
        <dbReference type="Pfam" id="PF02770"/>
    </source>
</evidence>
<feature type="domain" description="Acyl-CoA oxidase/dehydrogenase middle" evidence="6">
    <location>
        <begin position="44"/>
        <end position="143"/>
    </location>
</feature>
<protein>
    <submittedName>
        <fullName evidence="7">Acyl-CoA dehydrogenase domain-containing protein</fullName>
    </submittedName>
</protein>
<organism evidence="7">
    <name type="scientific">mine drainage metagenome</name>
    <dbReference type="NCBI Taxonomy" id="410659"/>
    <lineage>
        <taxon>unclassified sequences</taxon>
        <taxon>metagenomes</taxon>
        <taxon>ecological metagenomes</taxon>
    </lineage>
</organism>
<comment type="cofactor">
    <cofactor evidence="1">
        <name>FAD</name>
        <dbReference type="ChEBI" id="CHEBI:57692"/>
    </cofactor>
</comment>
<dbReference type="GO" id="GO:0003995">
    <property type="term" value="F:acyl-CoA dehydrogenase activity"/>
    <property type="evidence" value="ECO:0007669"/>
    <property type="project" value="InterPro"/>
</dbReference>
<dbReference type="InterPro" id="IPR006089">
    <property type="entry name" value="Acyl-CoA_DH_CS"/>
</dbReference>
<proteinExistence type="inferred from homology"/>
<dbReference type="InterPro" id="IPR036250">
    <property type="entry name" value="AcylCo_DH-like_C"/>
</dbReference>
<name>T1AE99_9ZZZZ</name>
<accession>T1AE99</accession>
<evidence type="ECO:0000256" key="4">
    <source>
        <dbReference type="ARBA" id="ARBA00022827"/>
    </source>
</evidence>
<dbReference type="InterPro" id="IPR006091">
    <property type="entry name" value="Acyl-CoA_Oxase/DH_mid-dom"/>
</dbReference>
<dbReference type="InterPro" id="IPR052904">
    <property type="entry name" value="Acyl-CoA_dehydrogenase-like"/>
</dbReference>
<comment type="caution">
    <text evidence="7">The sequence shown here is derived from an EMBL/GenBank/DDBJ whole genome shotgun (WGS) entry which is preliminary data.</text>
</comment>
<dbReference type="PROSITE" id="PS00073">
    <property type="entry name" value="ACYL_COA_DH_2"/>
    <property type="match status" value="1"/>
</dbReference>
<evidence type="ECO:0000259" key="5">
    <source>
        <dbReference type="Pfam" id="PF00441"/>
    </source>
</evidence>
<dbReference type="InterPro" id="IPR009100">
    <property type="entry name" value="AcylCoA_DH/oxidase_NM_dom_sf"/>
</dbReference>
<dbReference type="AlphaFoldDB" id="T1AE99"/>
<reference evidence="7" key="1">
    <citation type="submission" date="2013-08" db="EMBL/GenBank/DDBJ databases">
        <authorList>
            <person name="Mendez C."/>
            <person name="Richter M."/>
            <person name="Ferrer M."/>
            <person name="Sanchez J."/>
        </authorList>
    </citation>
    <scope>NUCLEOTIDE SEQUENCE</scope>
</reference>
<keyword evidence="3" id="KW-0285">Flavoprotein</keyword>
<gene>
    <name evidence="7" type="ORF">B1B_15017</name>
</gene>
<comment type="similarity">
    <text evidence="2">Belongs to the acyl-CoA dehydrogenase family.</text>
</comment>
<dbReference type="PANTHER" id="PTHR42707:SF2">
    <property type="entry name" value="ACD11 DEHYDROGENASE"/>
    <property type="match status" value="1"/>
</dbReference>
<dbReference type="Gene3D" id="2.40.110.20">
    <property type="match status" value="1"/>
</dbReference>
<evidence type="ECO:0000256" key="3">
    <source>
        <dbReference type="ARBA" id="ARBA00022630"/>
    </source>
</evidence>
<dbReference type="SUPFAM" id="SSF47203">
    <property type="entry name" value="Acyl-CoA dehydrogenase C-terminal domain-like"/>
    <property type="match status" value="1"/>
</dbReference>
<dbReference type="EMBL" id="AUZY01009986">
    <property type="protein sequence ID" value="EQD40210.1"/>
    <property type="molecule type" value="Genomic_DNA"/>
</dbReference>